<gene>
    <name evidence="11" type="primary">PER2</name>
    <name evidence="11" type="synonym">tfa</name>
</gene>
<comment type="function">
    <text evidence="1">Transferrins are iron binding transport proteins which can bind two Fe(3+) ions in association with the binding of an anion, usually bicarbonate.</text>
</comment>
<evidence type="ECO:0000313" key="11">
    <source>
        <dbReference type="Ensembl" id="ENSLCAP00010026103.1"/>
    </source>
</evidence>
<keyword evidence="6" id="KW-0677">Repeat</keyword>
<dbReference type="SUPFAM" id="SSF53850">
    <property type="entry name" value="Periplasmic binding protein-like II"/>
    <property type="match status" value="1"/>
</dbReference>
<dbReference type="PROSITE" id="PS00205">
    <property type="entry name" value="TRANSFERRIN_LIKE_1"/>
    <property type="match status" value="1"/>
</dbReference>
<accession>A0A4W6DMD7</accession>
<dbReference type="Proteomes" id="UP000314980">
    <property type="component" value="Unassembled WGS sequence"/>
</dbReference>
<dbReference type="AlphaFoldDB" id="A0A4W6DMD7"/>
<dbReference type="GeneTree" id="ENSGT00940000156342"/>
<dbReference type="Gene3D" id="3.40.190.10">
    <property type="entry name" value="Periplasmic binding protein-like II"/>
    <property type="match status" value="2"/>
</dbReference>
<dbReference type="FunFam" id="3.40.190.10:FF:000095">
    <property type="entry name" value="Lactotransferrin"/>
    <property type="match status" value="1"/>
</dbReference>
<feature type="region of interest" description="Disordered" evidence="8">
    <location>
        <begin position="360"/>
        <end position="434"/>
    </location>
</feature>
<dbReference type="GO" id="GO:0005737">
    <property type="term" value="C:cytoplasm"/>
    <property type="evidence" value="ECO:0007669"/>
    <property type="project" value="TreeGrafter"/>
</dbReference>
<feature type="compositionally biased region" description="Basic residues" evidence="8">
    <location>
        <begin position="384"/>
        <end position="396"/>
    </location>
</feature>
<dbReference type="PROSITE" id="PS00207">
    <property type="entry name" value="TRANSFERRIN_LIKE_3"/>
    <property type="match status" value="1"/>
</dbReference>
<dbReference type="PANTHER" id="PTHR11269">
    <property type="entry name" value="PERIOD CIRCADIAN PROTEIN"/>
    <property type="match status" value="1"/>
</dbReference>
<dbReference type="PRINTS" id="PR00422">
    <property type="entry name" value="TRANSFERRIN"/>
</dbReference>
<reference evidence="12" key="1">
    <citation type="submission" date="2015-09" db="EMBL/GenBank/DDBJ databases">
        <authorList>
            <person name="Sai Rama Sridatta P."/>
        </authorList>
    </citation>
    <scope>NUCLEOTIDE SEQUENCE [LARGE SCALE GENOMIC DNA]</scope>
</reference>
<dbReference type="GO" id="GO:0000976">
    <property type="term" value="F:transcription cis-regulatory region binding"/>
    <property type="evidence" value="ECO:0007669"/>
    <property type="project" value="TreeGrafter"/>
</dbReference>
<evidence type="ECO:0000256" key="6">
    <source>
        <dbReference type="ARBA" id="ARBA00022737"/>
    </source>
</evidence>
<feature type="region of interest" description="Disordered" evidence="8">
    <location>
        <begin position="537"/>
        <end position="616"/>
    </location>
</feature>
<dbReference type="GO" id="GO:0005634">
    <property type="term" value="C:nucleus"/>
    <property type="evidence" value="ECO:0007669"/>
    <property type="project" value="UniProtKB-SubCell"/>
</dbReference>
<reference evidence="11" key="2">
    <citation type="submission" date="2025-08" db="UniProtKB">
        <authorList>
            <consortium name="Ensembl"/>
        </authorList>
    </citation>
    <scope>IDENTIFICATION</scope>
</reference>
<keyword evidence="9" id="KW-0732">Signal</keyword>
<evidence type="ECO:0000313" key="12">
    <source>
        <dbReference type="Proteomes" id="UP000314980"/>
    </source>
</evidence>
<dbReference type="GO" id="GO:0043153">
    <property type="term" value="P:entrainment of circadian clock by photoperiod"/>
    <property type="evidence" value="ECO:0007669"/>
    <property type="project" value="TreeGrafter"/>
</dbReference>
<feature type="compositionally biased region" description="Low complexity" evidence="8">
    <location>
        <begin position="714"/>
        <end position="753"/>
    </location>
</feature>
<keyword evidence="7" id="KW-0539">Nucleus</keyword>
<feature type="compositionally biased region" description="Polar residues" evidence="8">
    <location>
        <begin position="754"/>
        <end position="766"/>
    </location>
</feature>
<feature type="region of interest" description="Disordered" evidence="8">
    <location>
        <begin position="893"/>
        <end position="933"/>
    </location>
</feature>
<dbReference type="GO" id="GO:0001222">
    <property type="term" value="F:transcription corepressor binding"/>
    <property type="evidence" value="ECO:0007669"/>
    <property type="project" value="TreeGrafter"/>
</dbReference>
<evidence type="ECO:0000256" key="3">
    <source>
        <dbReference type="ARBA" id="ARBA00004613"/>
    </source>
</evidence>
<feature type="compositionally biased region" description="Low complexity" evidence="8">
    <location>
        <begin position="697"/>
        <end position="706"/>
    </location>
</feature>
<feature type="region of interest" description="Disordered" evidence="8">
    <location>
        <begin position="697"/>
        <end position="778"/>
    </location>
</feature>
<feature type="compositionally biased region" description="Basic and acidic residues" evidence="8">
    <location>
        <begin position="648"/>
        <end position="666"/>
    </location>
</feature>
<dbReference type="InterPro" id="IPR050760">
    <property type="entry name" value="Period_circadian_regulator"/>
</dbReference>
<evidence type="ECO:0000256" key="5">
    <source>
        <dbReference type="ARBA" id="ARBA00022525"/>
    </source>
</evidence>
<dbReference type="PROSITE" id="PS51408">
    <property type="entry name" value="TRANSFERRIN_LIKE_4"/>
    <property type="match status" value="1"/>
</dbReference>
<feature type="compositionally biased region" description="Low complexity" evidence="8">
    <location>
        <begin position="669"/>
        <end position="683"/>
    </location>
</feature>
<evidence type="ECO:0000256" key="4">
    <source>
        <dbReference type="ARBA" id="ARBA00016768"/>
    </source>
</evidence>
<dbReference type="GO" id="GO:0005576">
    <property type="term" value="C:extracellular region"/>
    <property type="evidence" value="ECO:0007669"/>
    <property type="project" value="UniProtKB-SubCell"/>
</dbReference>
<dbReference type="SMART" id="SM00094">
    <property type="entry name" value="TR_FER"/>
    <property type="match status" value="1"/>
</dbReference>
<feature type="chain" id="PRO_5021251329" description="Serotransferrin" evidence="9">
    <location>
        <begin position="19"/>
        <end position="933"/>
    </location>
</feature>
<evidence type="ECO:0000256" key="2">
    <source>
        <dbReference type="ARBA" id="ARBA00004123"/>
    </source>
</evidence>
<feature type="compositionally biased region" description="Polar residues" evidence="8">
    <location>
        <begin position="399"/>
        <end position="409"/>
    </location>
</feature>
<evidence type="ECO:0000256" key="7">
    <source>
        <dbReference type="ARBA" id="ARBA00023242"/>
    </source>
</evidence>
<keyword evidence="5" id="KW-0964">Secreted</keyword>
<dbReference type="PANTHER" id="PTHR11269:SF9">
    <property type="entry name" value="PERIOD CIRCADIAN PROTEIN HOMOLOG 2"/>
    <property type="match status" value="1"/>
</dbReference>
<feature type="compositionally biased region" description="Polar residues" evidence="8">
    <location>
        <begin position="537"/>
        <end position="566"/>
    </location>
</feature>
<feature type="signal peptide" evidence="9">
    <location>
        <begin position="1"/>
        <end position="18"/>
    </location>
</feature>
<evidence type="ECO:0000256" key="1">
    <source>
        <dbReference type="ARBA" id="ARBA00002831"/>
    </source>
</evidence>
<dbReference type="GO" id="GO:0000122">
    <property type="term" value="P:negative regulation of transcription by RNA polymerase II"/>
    <property type="evidence" value="ECO:0007669"/>
    <property type="project" value="TreeGrafter"/>
</dbReference>
<evidence type="ECO:0000259" key="10">
    <source>
        <dbReference type="PROSITE" id="PS51408"/>
    </source>
</evidence>
<evidence type="ECO:0000256" key="8">
    <source>
        <dbReference type="SAM" id="MobiDB-lite"/>
    </source>
</evidence>
<feature type="compositionally biased region" description="Polar residues" evidence="8">
    <location>
        <begin position="423"/>
        <end position="434"/>
    </location>
</feature>
<proteinExistence type="predicted"/>
<dbReference type="GO" id="GO:0032922">
    <property type="term" value="P:circadian regulation of gene expression"/>
    <property type="evidence" value="ECO:0007669"/>
    <property type="project" value="TreeGrafter"/>
</dbReference>
<dbReference type="Pfam" id="PF12114">
    <property type="entry name" value="Period_C"/>
    <property type="match status" value="1"/>
</dbReference>
<sequence>MRPLLLVALLGCLAAVFAAPAEKVRWCVKSEQEHRKCQDLVAQAPVFSCVKKDNTIDCIIAIKAGEADAITLDGGDIYTAGLNNYDLHPIIAEDYGPSSETCYYAVAVAKKGTQFGFQDLRGKKSCHTGLGKSAGWNIPIGTLVSMNIIPWQGVSVKPVEEAVSEFFVSSCAPGATRGSSLCALCKGDCSRSHSEPYYDYGGAFQCLAEGAGDVAFVKHLTVPDSEKANYELLCKDNTRAPIDNYKSCYLAKVPAHAVVSRKDQQLTDLIWKSLTTVQNFNLFSSEGYGAKNLMFKDSTMKLVQLPPNTDSFLYLGAEYMSIVRSLKKEQAFLFRFRELRGLTTLKANCSQYLERQREQTASDAVPAARSCKHGGPGAEPATRRGTRNKKTKSKRAKQIESSDSTVSQHRQQQPRPPLLNHGLNPTSWSPSDTSQSTFPMAYPAVMPGYPLLVYPRAGSIATRTDANLTGFGDNQATQAPPCPPTIHPAPYTAPMVTPIVALVLPNYMYSPVAPGPPPPQPVFYAETGGFPTQTQPFSQAAFPGQSTFPAQPTFGVQNQFSPQNHFAPQAGYLTPSLYFPPPSETPKAPMEGQSRSSTPQSGGGGGRASPPLFQSRCSSPLNLLELELSVDRLDSTALPSGGQGNNTTEREKGERSGSQAKERELKQASSRGDGNNSDANSSSSNMLDIILHEDSCSGTGSATSGSMGSGSNGCGTSASGTSNSGTSKSRTSASGASASGTSGSGTGSNNSSNYFGSVDSSQNSQKVKGHLSGSEGRPMEMEQNEQFIKYVLQDPLWLLMADTDDKVMMTYQLPSRDIQQVLREDREKLRLLQKNQPRFSEEQKKELIEVHPWIKKGSLPKAIDVKMCSCCDSTSEAALAAEAVVAAEDHPDLDIGDTETADTEVGCQRGPREEPSNTAVVISCHGSSPGPGS</sequence>
<dbReference type="Pfam" id="PF00405">
    <property type="entry name" value="Transferrin"/>
    <property type="match status" value="1"/>
</dbReference>
<feature type="region of interest" description="Disordered" evidence="8">
    <location>
        <begin position="634"/>
        <end position="683"/>
    </location>
</feature>
<feature type="domain" description="Transferrin-like" evidence="10">
    <location>
        <begin position="24"/>
        <end position="328"/>
    </location>
</feature>
<dbReference type="InterPro" id="IPR001156">
    <property type="entry name" value="Transferrin-like_dom"/>
</dbReference>
<dbReference type="InterPro" id="IPR018195">
    <property type="entry name" value="Transferrin_Fe_BS"/>
</dbReference>
<protein>
    <recommendedName>
        <fullName evidence="4">Serotransferrin</fullName>
    </recommendedName>
</protein>
<comment type="subcellular location">
    <subcellularLocation>
        <location evidence="2">Nucleus</location>
    </subcellularLocation>
    <subcellularLocation>
        <location evidence="3">Secreted</location>
    </subcellularLocation>
</comment>
<keyword evidence="12" id="KW-1185">Reference proteome</keyword>
<dbReference type="InterPro" id="IPR022728">
    <property type="entry name" value="Period_circadian-like_C"/>
</dbReference>
<evidence type="ECO:0000256" key="9">
    <source>
        <dbReference type="SAM" id="SignalP"/>
    </source>
</evidence>
<dbReference type="PROSITE" id="PS00206">
    <property type="entry name" value="TRANSFERRIN_LIKE_2"/>
    <property type="match status" value="1"/>
</dbReference>
<organism evidence="11 12">
    <name type="scientific">Lates calcarifer</name>
    <name type="common">Barramundi</name>
    <name type="synonym">Holocentrus calcarifer</name>
    <dbReference type="NCBI Taxonomy" id="8187"/>
    <lineage>
        <taxon>Eukaryota</taxon>
        <taxon>Metazoa</taxon>
        <taxon>Chordata</taxon>
        <taxon>Craniata</taxon>
        <taxon>Vertebrata</taxon>
        <taxon>Euteleostomi</taxon>
        <taxon>Actinopterygii</taxon>
        <taxon>Neopterygii</taxon>
        <taxon>Teleostei</taxon>
        <taxon>Neoteleostei</taxon>
        <taxon>Acanthomorphata</taxon>
        <taxon>Carangaria</taxon>
        <taxon>Carangaria incertae sedis</taxon>
        <taxon>Centropomidae</taxon>
        <taxon>Lates</taxon>
    </lineage>
</organism>
<dbReference type="Ensembl" id="ENSLCAT00010026656.1">
    <property type="protein sequence ID" value="ENSLCAP00010026103.1"/>
    <property type="gene ID" value="ENSLCAG00010012170.1"/>
</dbReference>
<reference evidence="11" key="3">
    <citation type="submission" date="2025-09" db="UniProtKB">
        <authorList>
            <consortium name="Ensembl"/>
        </authorList>
    </citation>
    <scope>IDENTIFICATION</scope>
</reference>
<name>A0A4W6DMD7_LATCA</name>